<dbReference type="Proteomes" id="UP001153678">
    <property type="component" value="Unassembled WGS sequence"/>
</dbReference>
<dbReference type="AlphaFoldDB" id="A0A9W4T1A2"/>
<sequence length="91" mass="10736">MGEFAEVLEQKNKVFMIGMTLHWKDDLKQLKQICLIDVKTAPDPRWVTIICGNQSISSQYTRMDIEANDRKVRNKERNPKVEISWKDRSEI</sequence>
<dbReference type="EMBL" id="CAMKVN010005264">
    <property type="protein sequence ID" value="CAI2188540.1"/>
    <property type="molecule type" value="Genomic_DNA"/>
</dbReference>
<organism evidence="1 2">
    <name type="scientific">Funneliformis geosporum</name>
    <dbReference type="NCBI Taxonomy" id="1117311"/>
    <lineage>
        <taxon>Eukaryota</taxon>
        <taxon>Fungi</taxon>
        <taxon>Fungi incertae sedis</taxon>
        <taxon>Mucoromycota</taxon>
        <taxon>Glomeromycotina</taxon>
        <taxon>Glomeromycetes</taxon>
        <taxon>Glomerales</taxon>
        <taxon>Glomeraceae</taxon>
        <taxon>Funneliformis</taxon>
    </lineage>
</organism>
<evidence type="ECO:0000313" key="1">
    <source>
        <dbReference type="EMBL" id="CAI2188540.1"/>
    </source>
</evidence>
<keyword evidence="2" id="KW-1185">Reference proteome</keyword>
<reference evidence="1" key="1">
    <citation type="submission" date="2022-08" db="EMBL/GenBank/DDBJ databases">
        <authorList>
            <person name="Kallberg Y."/>
            <person name="Tangrot J."/>
            <person name="Rosling A."/>
        </authorList>
    </citation>
    <scope>NUCLEOTIDE SEQUENCE</scope>
    <source>
        <strain evidence="1">Wild A</strain>
    </source>
</reference>
<accession>A0A9W4T1A2</accession>
<evidence type="ECO:0000313" key="2">
    <source>
        <dbReference type="Proteomes" id="UP001153678"/>
    </source>
</evidence>
<name>A0A9W4T1A2_9GLOM</name>
<proteinExistence type="predicted"/>
<comment type="caution">
    <text evidence="1">The sequence shown here is derived from an EMBL/GenBank/DDBJ whole genome shotgun (WGS) entry which is preliminary data.</text>
</comment>
<gene>
    <name evidence="1" type="ORF">FWILDA_LOCUS13631</name>
</gene>
<protein>
    <submittedName>
        <fullName evidence="1">670_t:CDS:1</fullName>
    </submittedName>
</protein>